<sequence length="258" mass="28840">MDWVPGFYSRTGSWWGPAEARITERDHRRVRLLGEHAGAGPHRVLELGCGYGTTAAATARAGHSVTAVEITDRVGFADSFSRDVAPGSLTLVNEDFYRVRLPERFGAVTYWNGFGVGSDADQRRLLRRIAAEWLLPDGVALIDVFNPFVWARWDGDETHRTPDPARGYAYELFEVTTFDPVTCTAVDTWWEAGRPDEKISQVLRCYSPADLTLLLEGTGLRLTAVTVGEESFAPATMRPGWAELLREHPEYVAVLRRQ</sequence>
<keyword evidence="1" id="KW-0489">Methyltransferase</keyword>
<keyword evidence="1" id="KW-0808">Transferase</keyword>
<dbReference type="Pfam" id="PF13489">
    <property type="entry name" value="Methyltransf_23"/>
    <property type="match status" value="1"/>
</dbReference>
<keyword evidence="2" id="KW-1185">Reference proteome</keyword>
<name>A0A931G3G8_9ACTN</name>
<comment type="caution">
    <text evidence="1">The sequence shown here is derived from an EMBL/GenBank/DDBJ whole genome shotgun (WGS) entry which is preliminary data.</text>
</comment>
<organism evidence="1 2">
    <name type="scientific">Actinoplanes aureus</name>
    <dbReference type="NCBI Taxonomy" id="2792083"/>
    <lineage>
        <taxon>Bacteria</taxon>
        <taxon>Bacillati</taxon>
        <taxon>Actinomycetota</taxon>
        <taxon>Actinomycetes</taxon>
        <taxon>Micromonosporales</taxon>
        <taxon>Micromonosporaceae</taxon>
        <taxon>Actinoplanes</taxon>
    </lineage>
</organism>
<protein>
    <submittedName>
        <fullName evidence="1">Class I SAM-dependent methyltransferase</fullName>
    </submittedName>
</protein>
<evidence type="ECO:0000313" key="2">
    <source>
        <dbReference type="Proteomes" id="UP000598146"/>
    </source>
</evidence>
<dbReference type="AlphaFoldDB" id="A0A931G3G8"/>
<dbReference type="EMBL" id="JADQTO010000010">
    <property type="protein sequence ID" value="MBG0564254.1"/>
    <property type="molecule type" value="Genomic_DNA"/>
</dbReference>
<proteinExistence type="predicted"/>
<accession>A0A931G3G8</accession>
<dbReference type="GO" id="GO:0032259">
    <property type="term" value="P:methylation"/>
    <property type="evidence" value="ECO:0007669"/>
    <property type="project" value="UniProtKB-KW"/>
</dbReference>
<dbReference type="CDD" id="cd02440">
    <property type="entry name" value="AdoMet_MTases"/>
    <property type="match status" value="1"/>
</dbReference>
<evidence type="ECO:0000313" key="1">
    <source>
        <dbReference type="EMBL" id="MBG0564254.1"/>
    </source>
</evidence>
<reference evidence="1" key="1">
    <citation type="submission" date="2020-11" db="EMBL/GenBank/DDBJ databases">
        <title>Isolation and identification of active actinomycetes.</title>
        <authorList>
            <person name="Sun X."/>
        </authorList>
    </citation>
    <scope>NUCLEOTIDE SEQUENCE</scope>
    <source>
        <strain evidence="1">NEAU-A11</strain>
    </source>
</reference>
<gene>
    <name evidence="1" type="ORF">I4J89_22665</name>
</gene>
<dbReference type="Gene3D" id="3.40.50.150">
    <property type="entry name" value="Vaccinia Virus protein VP39"/>
    <property type="match status" value="1"/>
</dbReference>
<dbReference type="GO" id="GO:0008168">
    <property type="term" value="F:methyltransferase activity"/>
    <property type="evidence" value="ECO:0007669"/>
    <property type="project" value="UniProtKB-KW"/>
</dbReference>
<dbReference type="Proteomes" id="UP000598146">
    <property type="component" value="Unassembled WGS sequence"/>
</dbReference>
<dbReference type="RefSeq" id="WP_196416027.1">
    <property type="nucleotide sequence ID" value="NZ_JADQTO010000010.1"/>
</dbReference>
<dbReference type="SUPFAM" id="SSF53335">
    <property type="entry name" value="S-adenosyl-L-methionine-dependent methyltransferases"/>
    <property type="match status" value="1"/>
</dbReference>
<dbReference type="InterPro" id="IPR029063">
    <property type="entry name" value="SAM-dependent_MTases_sf"/>
</dbReference>